<dbReference type="PANTHER" id="PTHR30055:SF234">
    <property type="entry name" value="HTH-TYPE TRANSCRIPTIONAL REGULATOR BETI"/>
    <property type="match status" value="1"/>
</dbReference>
<dbReference type="InterPro" id="IPR036271">
    <property type="entry name" value="Tet_transcr_reg_TetR-rel_C_sf"/>
</dbReference>
<dbReference type="InterPro" id="IPR050109">
    <property type="entry name" value="HTH-type_TetR-like_transc_reg"/>
</dbReference>
<dbReference type="OrthoDB" id="3192968at2"/>
<dbReference type="InterPro" id="IPR001647">
    <property type="entry name" value="HTH_TetR"/>
</dbReference>
<evidence type="ECO:0000313" key="6">
    <source>
        <dbReference type="EMBL" id="PMD06232.1"/>
    </source>
</evidence>
<sequence length="188" mass="20540">MGGHMRSDAQQNREALLSVARTLIAEQGAGVSLRAIAAEAGVGIATLYRHFPTRGDLFLALVMQMSSEGLAAMDRALEQWDADPEAAWRTFIIELAQTHLSAQLVAVAEEDPEFAISERVSSARADRLARFDPILVRARESGLIGDIDAMRLIVGVAAATRPLPAFVEQQIPDLHEWLIDAYIRGIRP</sequence>
<evidence type="ECO:0000256" key="1">
    <source>
        <dbReference type="ARBA" id="ARBA00023015"/>
    </source>
</evidence>
<organism evidence="6 7">
    <name type="scientific">Brevibacterium paucivorans</name>
    <dbReference type="NCBI Taxonomy" id="170994"/>
    <lineage>
        <taxon>Bacteria</taxon>
        <taxon>Bacillati</taxon>
        <taxon>Actinomycetota</taxon>
        <taxon>Actinomycetes</taxon>
        <taxon>Micrococcales</taxon>
        <taxon>Brevibacteriaceae</taxon>
        <taxon>Brevibacterium</taxon>
    </lineage>
</organism>
<accession>A0A2N6VQ30</accession>
<dbReference type="InterPro" id="IPR009057">
    <property type="entry name" value="Homeodomain-like_sf"/>
</dbReference>
<dbReference type="SUPFAM" id="SSF48498">
    <property type="entry name" value="Tetracyclin repressor-like, C-terminal domain"/>
    <property type="match status" value="1"/>
</dbReference>
<evidence type="ECO:0000313" key="7">
    <source>
        <dbReference type="Proteomes" id="UP000235598"/>
    </source>
</evidence>
<dbReference type="PANTHER" id="PTHR30055">
    <property type="entry name" value="HTH-TYPE TRANSCRIPTIONAL REGULATOR RUTR"/>
    <property type="match status" value="1"/>
</dbReference>
<keyword evidence="2 4" id="KW-0238">DNA-binding</keyword>
<feature type="DNA-binding region" description="H-T-H motif" evidence="4">
    <location>
        <begin position="32"/>
        <end position="51"/>
    </location>
</feature>
<comment type="caution">
    <text evidence="6">The sequence shown here is derived from an EMBL/GenBank/DDBJ whole genome shotgun (WGS) entry which is preliminary data.</text>
</comment>
<feature type="domain" description="HTH tetR-type" evidence="5">
    <location>
        <begin position="10"/>
        <end position="69"/>
    </location>
</feature>
<dbReference type="GO" id="GO:0003700">
    <property type="term" value="F:DNA-binding transcription factor activity"/>
    <property type="evidence" value="ECO:0007669"/>
    <property type="project" value="TreeGrafter"/>
</dbReference>
<dbReference type="PROSITE" id="PS50977">
    <property type="entry name" value="HTH_TETR_2"/>
    <property type="match status" value="1"/>
</dbReference>
<dbReference type="Proteomes" id="UP000235598">
    <property type="component" value="Unassembled WGS sequence"/>
</dbReference>
<dbReference type="Pfam" id="PF00440">
    <property type="entry name" value="TetR_N"/>
    <property type="match status" value="1"/>
</dbReference>
<keyword evidence="1" id="KW-0805">Transcription regulation</keyword>
<proteinExistence type="predicted"/>
<dbReference type="EMBL" id="PNHK01000001">
    <property type="protein sequence ID" value="PMD06232.1"/>
    <property type="molecule type" value="Genomic_DNA"/>
</dbReference>
<evidence type="ECO:0000256" key="4">
    <source>
        <dbReference type="PROSITE-ProRule" id="PRU00335"/>
    </source>
</evidence>
<evidence type="ECO:0000256" key="2">
    <source>
        <dbReference type="ARBA" id="ARBA00023125"/>
    </source>
</evidence>
<evidence type="ECO:0000256" key="3">
    <source>
        <dbReference type="ARBA" id="ARBA00023163"/>
    </source>
</evidence>
<evidence type="ECO:0000259" key="5">
    <source>
        <dbReference type="PROSITE" id="PS50977"/>
    </source>
</evidence>
<dbReference type="GO" id="GO:0000976">
    <property type="term" value="F:transcription cis-regulatory region binding"/>
    <property type="evidence" value="ECO:0007669"/>
    <property type="project" value="TreeGrafter"/>
</dbReference>
<dbReference type="Gene3D" id="1.10.357.10">
    <property type="entry name" value="Tetracycline Repressor, domain 2"/>
    <property type="match status" value="1"/>
</dbReference>
<dbReference type="PRINTS" id="PR00455">
    <property type="entry name" value="HTHTETR"/>
</dbReference>
<name>A0A2N6VQ30_9MICO</name>
<dbReference type="AlphaFoldDB" id="A0A2N6VQ30"/>
<dbReference type="SUPFAM" id="SSF46689">
    <property type="entry name" value="Homeodomain-like"/>
    <property type="match status" value="1"/>
</dbReference>
<keyword evidence="3" id="KW-0804">Transcription</keyword>
<gene>
    <name evidence="6" type="ORF">CJ199_02345</name>
</gene>
<protein>
    <submittedName>
        <fullName evidence="6">TetR/AcrR family transcriptional regulator</fullName>
    </submittedName>
</protein>
<reference evidence="6 7" key="1">
    <citation type="submission" date="2017-09" db="EMBL/GenBank/DDBJ databases">
        <title>Bacterial strain isolated from the female urinary microbiota.</title>
        <authorList>
            <person name="Thomas-White K."/>
            <person name="Kumar N."/>
            <person name="Forster S."/>
            <person name="Putonti C."/>
            <person name="Lawley T."/>
            <person name="Wolfe A.J."/>
        </authorList>
    </citation>
    <scope>NUCLEOTIDE SEQUENCE [LARGE SCALE GENOMIC DNA]</scope>
    <source>
        <strain evidence="6 7">UMB1301</strain>
    </source>
</reference>